<dbReference type="InterPro" id="IPR011009">
    <property type="entry name" value="Kinase-like_dom_sf"/>
</dbReference>
<keyword evidence="3" id="KW-1185">Reference proteome</keyword>
<dbReference type="RefSeq" id="WP_179405948.1">
    <property type="nucleotide sequence ID" value="NZ_BMGF01000001.1"/>
</dbReference>
<accession>A0A7Y9XSZ1</accession>
<dbReference type="InterPro" id="IPR002575">
    <property type="entry name" value="Aminoglycoside_PTrfase"/>
</dbReference>
<proteinExistence type="predicted"/>
<comment type="caution">
    <text evidence="2">The sequence shown here is derived from an EMBL/GenBank/DDBJ whole genome shotgun (WGS) entry which is preliminary data.</text>
</comment>
<feature type="domain" description="Aminoglycoside phosphotransferase" evidence="1">
    <location>
        <begin position="193"/>
        <end position="258"/>
    </location>
</feature>
<dbReference type="EMBL" id="JACBZF010000001">
    <property type="protein sequence ID" value="NYH93989.1"/>
    <property type="molecule type" value="Genomic_DNA"/>
</dbReference>
<evidence type="ECO:0000313" key="2">
    <source>
        <dbReference type="EMBL" id="NYH93989.1"/>
    </source>
</evidence>
<evidence type="ECO:0000259" key="1">
    <source>
        <dbReference type="Pfam" id="PF01636"/>
    </source>
</evidence>
<sequence>MTNPPPLQRYADVTSGWLSAALANSFPGVEVSSVERGPIFGFKKNKFRIDVTYADGDRQRPSAFIVKGNFPGEDDPQTGSAWAMANELRSLRDLVPMVDAPAMPKWHHINVTEEASDIVMEYLGPDEATFFDAYRPLDLGQAMAFMDAFARLHASRWNSPAFEPGGEMGPDTLAGENRRLVNDVYFPGFFKEENWQSYVDLPRGRALPMAFQDMDRAKAAWDAMWSLLGQSALVMIHGDEHLGNLFVTGDGTPGVIDWVARPEHWPLGVSYFLLCSLDVMDRRKWDRALVSHYVTRLSAYGVEDAPSLDDAWFMYRCATFYPVVTWLNNSGIWQPEAVNTVNAVRAATAAMDHDAFGLLGA</sequence>
<dbReference type="Proteomes" id="UP000522081">
    <property type="component" value="Unassembled WGS sequence"/>
</dbReference>
<dbReference type="AlphaFoldDB" id="A0A7Y9XSZ1"/>
<gene>
    <name evidence="2" type="ORF">FHS75_000294</name>
</gene>
<organism evidence="2 3">
    <name type="scientific">Novosphingobium marinum</name>
    <dbReference type="NCBI Taxonomy" id="1514948"/>
    <lineage>
        <taxon>Bacteria</taxon>
        <taxon>Pseudomonadati</taxon>
        <taxon>Pseudomonadota</taxon>
        <taxon>Alphaproteobacteria</taxon>
        <taxon>Sphingomonadales</taxon>
        <taxon>Sphingomonadaceae</taxon>
        <taxon>Novosphingobium</taxon>
    </lineage>
</organism>
<dbReference type="Gene3D" id="3.90.1200.10">
    <property type="match status" value="1"/>
</dbReference>
<reference evidence="2 3" key="1">
    <citation type="submission" date="2020-07" db="EMBL/GenBank/DDBJ databases">
        <title>Genomic Encyclopedia of Type Strains, Phase IV (KMG-IV): sequencing the most valuable type-strain genomes for metagenomic binning, comparative biology and taxonomic classification.</title>
        <authorList>
            <person name="Goeker M."/>
        </authorList>
    </citation>
    <scope>NUCLEOTIDE SEQUENCE [LARGE SCALE GENOMIC DNA]</scope>
    <source>
        <strain evidence="2 3">DSM 29043</strain>
    </source>
</reference>
<evidence type="ECO:0000313" key="3">
    <source>
        <dbReference type="Proteomes" id="UP000522081"/>
    </source>
</evidence>
<protein>
    <recommendedName>
        <fullName evidence="1">Aminoglycoside phosphotransferase domain-containing protein</fullName>
    </recommendedName>
</protein>
<dbReference type="SUPFAM" id="SSF56112">
    <property type="entry name" value="Protein kinase-like (PK-like)"/>
    <property type="match status" value="1"/>
</dbReference>
<dbReference type="Pfam" id="PF01636">
    <property type="entry name" value="APH"/>
    <property type="match status" value="1"/>
</dbReference>
<name>A0A7Y9XSZ1_9SPHN</name>